<evidence type="ECO:0000313" key="6">
    <source>
        <dbReference type="EnsemblProtists" id="EOD28289"/>
    </source>
</evidence>
<dbReference type="InterPro" id="IPR010255">
    <property type="entry name" value="Haem_peroxidase_sf"/>
</dbReference>
<keyword evidence="1 5" id="KW-0479">Metal-binding</keyword>
<dbReference type="AlphaFoldDB" id="A0A0D3JXQ4"/>
<name>A0A0D3JXQ4_EMIH1</name>
<dbReference type="RefSeq" id="XP_005780718.1">
    <property type="nucleotide sequence ID" value="XM_005780661.1"/>
</dbReference>
<dbReference type="GO" id="GO:0004601">
    <property type="term" value="F:peroxidase activity"/>
    <property type="evidence" value="ECO:0007669"/>
    <property type="project" value="InterPro"/>
</dbReference>
<sequence>MNEPFQALHNLPSADEVVRLLYKRDAFKKAPYGVNSLATWFANVAIHDFFRTATGTDGGTHPERGSDKEWVNLHSSYLDLQPLYGYSKTTADATREWSGGKLKAFAEDRMRRIPESRVIVELLRREHNYVAEQLAQRYPAQFATDEELYQQARLIMGGVYINIILRAYGCQMFGEIAPDGSGFCELRQGYGGAGVGNMCTFNFNLIYRFHTSIPVEWSATDPPPIDTDEQMRTLLNGILNWESGGFGPNNVPDSILGERARVSQRAIEAARLMGAPTLNTFRRRFTSGYSSFEDMTGGDQATADTLRQLYPGGIEDVELVVGCQVEKCMSGGWALPSTIGQAIVADAFASIRQDRFYTQDWGASSYTAWGFEHAKSTVLADVINRHLGTNSFSVNRLVGLEKLPDWAGPPEWSQVVSFNERGFPILKEDSPGGV</sequence>
<evidence type="ECO:0000256" key="5">
    <source>
        <dbReference type="PIRSR" id="PIRSR619791-2"/>
    </source>
</evidence>
<keyword evidence="4 5" id="KW-0408">Iron</keyword>
<dbReference type="eggNOG" id="KOG2408">
    <property type="taxonomic scope" value="Eukaryota"/>
</dbReference>
<dbReference type="GO" id="GO:0051213">
    <property type="term" value="F:dioxygenase activity"/>
    <property type="evidence" value="ECO:0007669"/>
    <property type="project" value="UniProtKB-KW"/>
</dbReference>
<dbReference type="SUPFAM" id="SSF48113">
    <property type="entry name" value="Heme-dependent peroxidases"/>
    <property type="match status" value="1"/>
</dbReference>
<dbReference type="KEGG" id="ehx:EMIHUDRAFT_442957"/>
<dbReference type="Proteomes" id="UP000013827">
    <property type="component" value="Unassembled WGS sequence"/>
</dbReference>
<evidence type="ECO:0000256" key="1">
    <source>
        <dbReference type="ARBA" id="ARBA00022723"/>
    </source>
</evidence>
<dbReference type="PROSITE" id="PS50292">
    <property type="entry name" value="PEROXIDASE_3"/>
    <property type="match status" value="1"/>
</dbReference>
<dbReference type="PaxDb" id="2903-EOD28289"/>
<reference evidence="7" key="1">
    <citation type="journal article" date="2013" name="Nature">
        <title>Pan genome of the phytoplankton Emiliania underpins its global distribution.</title>
        <authorList>
            <person name="Read B.A."/>
            <person name="Kegel J."/>
            <person name="Klute M.J."/>
            <person name="Kuo A."/>
            <person name="Lefebvre S.C."/>
            <person name="Maumus F."/>
            <person name="Mayer C."/>
            <person name="Miller J."/>
            <person name="Monier A."/>
            <person name="Salamov A."/>
            <person name="Young J."/>
            <person name="Aguilar M."/>
            <person name="Claverie J.M."/>
            <person name="Frickenhaus S."/>
            <person name="Gonzalez K."/>
            <person name="Herman E.K."/>
            <person name="Lin Y.C."/>
            <person name="Napier J."/>
            <person name="Ogata H."/>
            <person name="Sarno A.F."/>
            <person name="Shmutz J."/>
            <person name="Schroeder D."/>
            <person name="de Vargas C."/>
            <person name="Verret F."/>
            <person name="von Dassow P."/>
            <person name="Valentin K."/>
            <person name="Van de Peer Y."/>
            <person name="Wheeler G."/>
            <person name="Dacks J.B."/>
            <person name="Delwiche C.F."/>
            <person name="Dyhrman S.T."/>
            <person name="Glockner G."/>
            <person name="John U."/>
            <person name="Richards T."/>
            <person name="Worden A.Z."/>
            <person name="Zhang X."/>
            <person name="Grigoriev I.V."/>
            <person name="Allen A.E."/>
            <person name="Bidle K."/>
            <person name="Borodovsky M."/>
            <person name="Bowler C."/>
            <person name="Brownlee C."/>
            <person name="Cock J.M."/>
            <person name="Elias M."/>
            <person name="Gladyshev V.N."/>
            <person name="Groth M."/>
            <person name="Guda C."/>
            <person name="Hadaegh A."/>
            <person name="Iglesias-Rodriguez M.D."/>
            <person name="Jenkins J."/>
            <person name="Jones B.M."/>
            <person name="Lawson T."/>
            <person name="Leese F."/>
            <person name="Lindquist E."/>
            <person name="Lobanov A."/>
            <person name="Lomsadze A."/>
            <person name="Malik S.B."/>
            <person name="Marsh M.E."/>
            <person name="Mackinder L."/>
            <person name="Mock T."/>
            <person name="Mueller-Roeber B."/>
            <person name="Pagarete A."/>
            <person name="Parker M."/>
            <person name="Probert I."/>
            <person name="Quesneville H."/>
            <person name="Raines C."/>
            <person name="Rensing S.A."/>
            <person name="Riano-Pachon D.M."/>
            <person name="Richier S."/>
            <person name="Rokitta S."/>
            <person name="Shiraiwa Y."/>
            <person name="Soanes D.M."/>
            <person name="van der Giezen M."/>
            <person name="Wahlund T.M."/>
            <person name="Williams B."/>
            <person name="Wilson W."/>
            <person name="Wolfe G."/>
            <person name="Wurch L.L."/>
        </authorList>
    </citation>
    <scope>NUCLEOTIDE SEQUENCE</scope>
</reference>
<evidence type="ECO:0000256" key="3">
    <source>
        <dbReference type="ARBA" id="ARBA00023002"/>
    </source>
</evidence>
<keyword evidence="7" id="KW-1185">Reference proteome</keyword>
<dbReference type="GO" id="GO:0006979">
    <property type="term" value="P:response to oxidative stress"/>
    <property type="evidence" value="ECO:0007669"/>
    <property type="project" value="InterPro"/>
</dbReference>
<evidence type="ECO:0008006" key="8">
    <source>
        <dbReference type="Google" id="ProtNLM"/>
    </source>
</evidence>
<dbReference type="GeneID" id="17273834"/>
<keyword evidence="2" id="KW-0223">Dioxygenase</keyword>
<dbReference type="EnsemblProtists" id="EOD28289">
    <property type="protein sequence ID" value="EOD28289"/>
    <property type="gene ID" value="EMIHUDRAFT_442957"/>
</dbReference>
<evidence type="ECO:0000313" key="7">
    <source>
        <dbReference type="Proteomes" id="UP000013827"/>
    </source>
</evidence>
<dbReference type="GO" id="GO:0006631">
    <property type="term" value="P:fatty acid metabolic process"/>
    <property type="evidence" value="ECO:0007669"/>
    <property type="project" value="UniProtKB-ARBA"/>
</dbReference>
<dbReference type="HOGENOM" id="CLU_632305_0_0_1"/>
<dbReference type="GO" id="GO:0046872">
    <property type="term" value="F:metal ion binding"/>
    <property type="evidence" value="ECO:0007669"/>
    <property type="project" value="UniProtKB-KW"/>
</dbReference>
<dbReference type="GO" id="GO:0020037">
    <property type="term" value="F:heme binding"/>
    <property type="evidence" value="ECO:0007669"/>
    <property type="project" value="InterPro"/>
</dbReference>
<feature type="binding site" description="axial binding residue" evidence="5">
    <location>
        <position position="210"/>
    </location>
    <ligand>
        <name>heme b</name>
        <dbReference type="ChEBI" id="CHEBI:60344"/>
    </ligand>
    <ligandPart>
        <name>Fe</name>
        <dbReference type="ChEBI" id="CHEBI:18248"/>
    </ligandPart>
</feature>
<evidence type="ECO:0000256" key="4">
    <source>
        <dbReference type="ARBA" id="ARBA00023004"/>
    </source>
</evidence>
<dbReference type="Gene3D" id="1.10.640.10">
    <property type="entry name" value="Haem peroxidase domain superfamily, animal type"/>
    <property type="match status" value="1"/>
</dbReference>
<dbReference type="InterPro" id="IPR037120">
    <property type="entry name" value="Haem_peroxidase_sf_animal"/>
</dbReference>
<keyword evidence="5" id="KW-0349">Heme</keyword>
<dbReference type="PANTHER" id="PTHR11903:SF37">
    <property type="entry name" value="PSI-PRODUCING OXYGENASE A"/>
    <property type="match status" value="1"/>
</dbReference>
<evidence type="ECO:0000256" key="2">
    <source>
        <dbReference type="ARBA" id="ARBA00022964"/>
    </source>
</evidence>
<keyword evidence="3" id="KW-0560">Oxidoreductase</keyword>
<dbReference type="PANTHER" id="PTHR11903">
    <property type="entry name" value="PROSTAGLANDIN G/H SYNTHASE"/>
    <property type="match status" value="1"/>
</dbReference>
<dbReference type="InterPro" id="IPR019791">
    <property type="entry name" value="Haem_peroxidase_animal"/>
</dbReference>
<dbReference type="InterPro" id="IPR050783">
    <property type="entry name" value="Oxylipin_biosynth_metab"/>
</dbReference>
<reference evidence="6" key="2">
    <citation type="submission" date="2024-10" db="UniProtKB">
        <authorList>
            <consortium name="EnsemblProtists"/>
        </authorList>
    </citation>
    <scope>IDENTIFICATION</scope>
</reference>
<accession>A0A0D3JXQ4</accession>
<organism evidence="6 7">
    <name type="scientific">Emiliania huxleyi (strain CCMP1516)</name>
    <dbReference type="NCBI Taxonomy" id="280463"/>
    <lineage>
        <taxon>Eukaryota</taxon>
        <taxon>Haptista</taxon>
        <taxon>Haptophyta</taxon>
        <taxon>Prymnesiophyceae</taxon>
        <taxon>Isochrysidales</taxon>
        <taxon>Noelaerhabdaceae</taxon>
        <taxon>Emiliania</taxon>
    </lineage>
</organism>
<protein>
    <recommendedName>
        <fullName evidence="8">Heme peroxidase</fullName>
    </recommendedName>
</protein>
<proteinExistence type="predicted"/>
<dbReference type="Pfam" id="PF03098">
    <property type="entry name" value="An_peroxidase"/>
    <property type="match status" value="2"/>
</dbReference>